<dbReference type="Proteomes" id="UP000235145">
    <property type="component" value="Unassembled WGS sequence"/>
</dbReference>
<proteinExistence type="predicted"/>
<accession>A0A9R1VM28</accession>
<protein>
    <recommendedName>
        <fullName evidence="1">Reverse transcriptase Ty1/copia-type domain-containing protein</fullName>
    </recommendedName>
</protein>
<dbReference type="InterPro" id="IPR013103">
    <property type="entry name" value="RVT_2"/>
</dbReference>
<sequence>MTSRDAPLWKEAINDEMDSIMGNGTWELADLPKGRRPIGSKWIFKKKYHPDGSISAYKARLVAKGYRQREGIDYFDTYAPVARISSIRTLIAISALKGLYIHQMDVKTAFLNGYLKEEIYLEQPEGFVIPGQENKVCRLFKSLYGLKQAPKQWHERFDTTVTAFGFQHNSADRCIYSKHTFDYIVVICLYVDDMLIIGTHLEAVAQLEYASAVGSMMYATHCTRPDIAFVVSKLSQYTVNPGTEHWKAVGRVLGYLKRTSTFELTYSSFNGILEGYSDASWIDHTSDSKSTSGWIYTLAGGAISWASKKQTCIAHSTMEAELIALAAAGKEAEWIRDLLMDIRLWDIPMPSIPMYCDSEATLSKVYNAELGRSVYQTSDERYGYIYHESHGSKTTIESFSDGNPT</sequence>
<dbReference type="AlphaFoldDB" id="A0A9R1VM28"/>
<feature type="domain" description="Reverse transcriptase Ty1/copia-type" evidence="1">
    <location>
        <begin position="23"/>
        <end position="206"/>
    </location>
</feature>
<dbReference type="SUPFAM" id="SSF56672">
    <property type="entry name" value="DNA/RNA polymerases"/>
    <property type="match status" value="1"/>
</dbReference>
<evidence type="ECO:0000259" key="1">
    <source>
        <dbReference type="Pfam" id="PF07727"/>
    </source>
</evidence>
<dbReference type="PANTHER" id="PTHR11439">
    <property type="entry name" value="GAG-POL-RELATED RETROTRANSPOSON"/>
    <property type="match status" value="1"/>
</dbReference>
<dbReference type="InterPro" id="IPR043502">
    <property type="entry name" value="DNA/RNA_pol_sf"/>
</dbReference>
<reference evidence="2 3" key="1">
    <citation type="journal article" date="2017" name="Nat. Commun.">
        <title>Genome assembly with in vitro proximity ligation data and whole-genome triplication in lettuce.</title>
        <authorList>
            <person name="Reyes-Chin-Wo S."/>
            <person name="Wang Z."/>
            <person name="Yang X."/>
            <person name="Kozik A."/>
            <person name="Arikit S."/>
            <person name="Song C."/>
            <person name="Xia L."/>
            <person name="Froenicke L."/>
            <person name="Lavelle D.O."/>
            <person name="Truco M.J."/>
            <person name="Xia R."/>
            <person name="Zhu S."/>
            <person name="Xu C."/>
            <person name="Xu H."/>
            <person name="Xu X."/>
            <person name="Cox K."/>
            <person name="Korf I."/>
            <person name="Meyers B.C."/>
            <person name="Michelmore R.W."/>
        </authorList>
    </citation>
    <scope>NUCLEOTIDE SEQUENCE [LARGE SCALE GENOMIC DNA]</scope>
    <source>
        <strain evidence="3">cv. Salinas</strain>
        <tissue evidence="2">Seedlings</tissue>
    </source>
</reference>
<keyword evidence="3" id="KW-1185">Reference proteome</keyword>
<comment type="caution">
    <text evidence="2">The sequence shown here is derived from an EMBL/GenBank/DDBJ whole genome shotgun (WGS) entry which is preliminary data.</text>
</comment>
<name>A0A9R1VM28_LACSA</name>
<gene>
    <name evidence="2" type="ORF">LSAT_V11C500278010</name>
</gene>
<dbReference type="Pfam" id="PF07727">
    <property type="entry name" value="RVT_2"/>
    <property type="match status" value="1"/>
</dbReference>
<evidence type="ECO:0000313" key="3">
    <source>
        <dbReference type="Proteomes" id="UP000235145"/>
    </source>
</evidence>
<dbReference type="EMBL" id="NBSK02000005">
    <property type="protein sequence ID" value="KAJ0207558.1"/>
    <property type="molecule type" value="Genomic_DNA"/>
</dbReference>
<dbReference type="CDD" id="cd09272">
    <property type="entry name" value="RNase_HI_RT_Ty1"/>
    <property type="match status" value="1"/>
</dbReference>
<organism evidence="2 3">
    <name type="scientific">Lactuca sativa</name>
    <name type="common">Garden lettuce</name>
    <dbReference type="NCBI Taxonomy" id="4236"/>
    <lineage>
        <taxon>Eukaryota</taxon>
        <taxon>Viridiplantae</taxon>
        <taxon>Streptophyta</taxon>
        <taxon>Embryophyta</taxon>
        <taxon>Tracheophyta</taxon>
        <taxon>Spermatophyta</taxon>
        <taxon>Magnoliopsida</taxon>
        <taxon>eudicotyledons</taxon>
        <taxon>Gunneridae</taxon>
        <taxon>Pentapetalae</taxon>
        <taxon>asterids</taxon>
        <taxon>campanulids</taxon>
        <taxon>Asterales</taxon>
        <taxon>Asteraceae</taxon>
        <taxon>Cichorioideae</taxon>
        <taxon>Cichorieae</taxon>
        <taxon>Lactucinae</taxon>
        <taxon>Lactuca</taxon>
    </lineage>
</organism>
<dbReference type="PANTHER" id="PTHR11439:SF440">
    <property type="entry name" value="INTEGRASE CATALYTIC DOMAIN-CONTAINING PROTEIN"/>
    <property type="match status" value="1"/>
</dbReference>
<evidence type="ECO:0000313" key="2">
    <source>
        <dbReference type="EMBL" id="KAJ0207558.1"/>
    </source>
</evidence>